<evidence type="ECO:0000313" key="2">
    <source>
        <dbReference type="EMBL" id="ODR46830.1"/>
    </source>
</evidence>
<reference evidence="2 3" key="1">
    <citation type="submission" date="2016-08" db="EMBL/GenBank/DDBJ databases">
        <authorList>
            <person name="Seilhamer J.J."/>
        </authorList>
    </citation>
    <scope>NUCLEOTIDE SEQUENCE [LARGE SCALE GENOMIC DNA]</scope>
    <source>
        <strain evidence="2 3">NML150140-1</strain>
    </source>
</reference>
<gene>
    <name evidence="2" type="ORF">BEI59_24095</name>
</gene>
<proteinExistence type="predicted"/>
<dbReference type="Proteomes" id="UP000094271">
    <property type="component" value="Unassembled WGS sequence"/>
</dbReference>
<comment type="caution">
    <text evidence="2">The sequence shown here is derived from an EMBL/GenBank/DDBJ whole genome shotgun (WGS) entry which is preliminary data.</text>
</comment>
<feature type="transmembrane region" description="Helical" evidence="1">
    <location>
        <begin position="39"/>
        <end position="58"/>
    </location>
</feature>
<sequence length="131" mass="15063">MFIICRSGGRRSICCAGPGCRQVLKPLAVPVHPVFYRKLLQSLFVCAFFLQLAAFGFAQIHVFHVRNTKFRQFSAACRTVYLVSIQYVDTTAIFTIMDIHHDESLLFFFLSISFCHILPYPATKRVRQKAR</sequence>
<evidence type="ECO:0000313" key="3">
    <source>
        <dbReference type="Proteomes" id="UP000094271"/>
    </source>
</evidence>
<keyword evidence="1" id="KW-0812">Transmembrane</keyword>
<keyword evidence="1" id="KW-0472">Membrane</keyword>
<accession>A0A1E3UBX4</accession>
<dbReference type="EMBL" id="MEHA01000022">
    <property type="protein sequence ID" value="ODR46830.1"/>
    <property type="molecule type" value="Genomic_DNA"/>
</dbReference>
<dbReference type="AlphaFoldDB" id="A0A1E3UBX4"/>
<keyword evidence="1" id="KW-1133">Transmembrane helix</keyword>
<organism evidence="2 3">
    <name type="scientific">Eisenbergiella tayi</name>
    <dbReference type="NCBI Taxonomy" id="1432052"/>
    <lineage>
        <taxon>Bacteria</taxon>
        <taxon>Bacillati</taxon>
        <taxon>Bacillota</taxon>
        <taxon>Clostridia</taxon>
        <taxon>Lachnospirales</taxon>
        <taxon>Lachnospiraceae</taxon>
        <taxon>Eisenbergiella</taxon>
    </lineage>
</organism>
<evidence type="ECO:0000256" key="1">
    <source>
        <dbReference type="SAM" id="Phobius"/>
    </source>
</evidence>
<protein>
    <submittedName>
        <fullName evidence="2">Uncharacterized protein</fullName>
    </submittedName>
</protein>
<name>A0A1E3UBX4_9FIRM</name>
<feature type="transmembrane region" description="Helical" evidence="1">
    <location>
        <begin position="105"/>
        <end position="122"/>
    </location>
</feature>